<dbReference type="PANTHER" id="PTHR43201">
    <property type="entry name" value="ACYL-COA SYNTHETASE"/>
    <property type="match status" value="1"/>
</dbReference>
<dbReference type="KEGG" id="aluc:AKAW2_60468A"/>
<sequence length="608" mass="66263">MSVFLQRSAFLEAIQKHEASSIAVAENDSAANFSYGSLLHSIVRAKELLLLKTGKSDESISGERIAFMVENGFDYVVTFLAVLASNAVAVPLAPSFAVPELRYILDHSEALVLISSRKLATKAREVLTDGLTKPPLFYQFERAGHAPTEANEVTLCDFSDLLSGGMMLFTSGTTARPKGVVLSLANLTAQANSLLEAWQYVPSDRLLHVLPLHHIHGTVNALLTPLLAGSSIEFMYPFNASSVWARLAAPFLQPTAANGNSYINIEEAAGDPKDVTNLPITFFTAVPTIWSRLLRDYESLSPEMQKACKEAVSPRYLRLNISGSAALPKPIRDGWQELSGGNLLLERYGMTEVGMALSCGLEDIDRVDGSVGWPLPSVEARLMEIDDETGSQAVIPHGAEIDPVSRKERIGEIQLRGPTVFEGYWHNDEATARDFTADGWFKTGDIATRCMIPGSGLGKSGSWAQGPAYFIRGRRSVDIIKTGGEKVSALEIEREILALPQVEECVVVGLPSEAWGEKVAAVIVLSDQSRNDGKPLSLQDLRDALKRRIAAYKVPQDMETVGMLPRNAMGKVNKKELTASVFGDIEKIRRRSLDLGKRRVPAMATIAK</sequence>
<gene>
    <name evidence="1" type="ORF">AKAW2_60468A</name>
</gene>
<dbReference type="OrthoDB" id="2962993at2759"/>
<evidence type="ECO:0000313" key="1">
    <source>
        <dbReference type="EMBL" id="BCS02204.1"/>
    </source>
</evidence>
<reference evidence="1" key="2">
    <citation type="submission" date="2021-02" db="EMBL/GenBank/DDBJ databases">
        <title>Aspergillus luchuensis mut. kawachii IFO 4304 genome sequence.</title>
        <authorList>
            <person name="Mori K."/>
            <person name="Kadooka C."/>
            <person name="Goto M."/>
            <person name="Futagami T."/>
        </authorList>
    </citation>
    <scope>NUCLEOTIDE SEQUENCE</scope>
    <source>
        <strain evidence="1">IFO 4308</strain>
    </source>
</reference>
<dbReference type="InterPro" id="IPR000873">
    <property type="entry name" value="AMP-dep_synth/lig_dom"/>
</dbReference>
<dbReference type="InterPro" id="IPR042099">
    <property type="entry name" value="ANL_N_sf"/>
</dbReference>
<dbReference type="InterPro" id="IPR045851">
    <property type="entry name" value="AMP-bd_C_sf"/>
</dbReference>
<dbReference type="RefSeq" id="XP_041545966.1">
    <property type="nucleotide sequence ID" value="XM_041692597.1"/>
</dbReference>
<dbReference type="Proteomes" id="UP000661280">
    <property type="component" value="Chromosome 6"/>
</dbReference>
<dbReference type="GO" id="GO:0031956">
    <property type="term" value="F:medium-chain fatty acid-CoA ligase activity"/>
    <property type="evidence" value="ECO:0007669"/>
    <property type="project" value="TreeGrafter"/>
</dbReference>
<organism evidence="1 2">
    <name type="scientific">Aspergillus kawachii</name>
    <name type="common">White koji mold</name>
    <name type="synonym">Aspergillus awamori var. kawachi</name>
    <dbReference type="NCBI Taxonomy" id="1069201"/>
    <lineage>
        <taxon>Eukaryota</taxon>
        <taxon>Fungi</taxon>
        <taxon>Dikarya</taxon>
        <taxon>Ascomycota</taxon>
        <taxon>Pezizomycotina</taxon>
        <taxon>Eurotiomycetes</taxon>
        <taxon>Eurotiomycetidae</taxon>
        <taxon>Eurotiales</taxon>
        <taxon>Aspergillaceae</taxon>
        <taxon>Aspergillus</taxon>
        <taxon>Aspergillus subgen. Circumdati</taxon>
    </lineage>
</organism>
<reference evidence="1" key="1">
    <citation type="submission" date="2021-01" db="EMBL/GenBank/DDBJ databases">
        <authorList>
            <consortium name="Aspergillus luchuensis mut. kawachii IFO 4304 genome sequencing consortium"/>
            <person name="Kazuki M."/>
            <person name="Futagami T."/>
        </authorList>
    </citation>
    <scope>NUCLEOTIDE SEQUENCE</scope>
    <source>
        <strain evidence="1">IFO 4308</strain>
    </source>
</reference>
<dbReference type="GO" id="GO:0006631">
    <property type="term" value="P:fatty acid metabolic process"/>
    <property type="evidence" value="ECO:0007669"/>
    <property type="project" value="TreeGrafter"/>
</dbReference>
<proteinExistence type="predicted"/>
<dbReference type="Gene3D" id="3.40.50.12780">
    <property type="entry name" value="N-terminal domain of ligase-like"/>
    <property type="match status" value="1"/>
</dbReference>
<dbReference type="AlphaFoldDB" id="A0A7R7X4J0"/>
<dbReference type="GeneID" id="64963525"/>
<dbReference type="Pfam" id="PF13193">
    <property type="entry name" value="AMP-binding_C"/>
    <property type="match status" value="1"/>
</dbReference>
<dbReference type="Pfam" id="PF00501">
    <property type="entry name" value="AMP-binding"/>
    <property type="match status" value="1"/>
</dbReference>
<dbReference type="PANTHER" id="PTHR43201:SF28">
    <property type="entry name" value="ENZYME, PUTATIVE (AFU_ORTHOLOGUE AFUA_7G01530)-RELATED"/>
    <property type="match status" value="1"/>
</dbReference>
<dbReference type="CDD" id="cd05941">
    <property type="entry name" value="MCS"/>
    <property type="match status" value="1"/>
</dbReference>
<evidence type="ECO:0000313" key="2">
    <source>
        <dbReference type="Proteomes" id="UP000661280"/>
    </source>
</evidence>
<dbReference type="Gene3D" id="3.30.300.30">
    <property type="match status" value="1"/>
</dbReference>
<accession>A0A7R7X4J0</accession>
<name>A0A7R7X4J0_ASPKA</name>
<dbReference type="SUPFAM" id="SSF56801">
    <property type="entry name" value="Acetyl-CoA synthetase-like"/>
    <property type="match status" value="1"/>
</dbReference>
<protein>
    <submittedName>
        <fullName evidence="1">Uncharacterized protein</fullName>
    </submittedName>
</protein>
<dbReference type="InterPro" id="IPR025110">
    <property type="entry name" value="AMP-bd_C"/>
</dbReference>
<dbReference type="EMBL" id="AP024430">
    <property type="protein sequence ID" value="BCS02204.1"/>
    <property type="molecule type" value="Genomic_DNA"/>
</dbReference>
<keyword evidence="2" id="KW-1185">Reference proteome</keyword>